<dbReference type="Pfam" id="PF02653">
    <property type="entry name" value="BPD_transp_2"/>
    <property type="match status" value="1"/>
</dbReference>
<sequence>MNKIGPASELISERRPAVRRGLHPRVFDLLEAWSGTIILILVMAYFGWVSAAFFSFGNFVGIIEATAITFFISLGVMMSLTVGGFDLSIGSVASMASMLAAGMMVLYQWPYPLAIIGPVLVGAAIGAINGFIIVGIGLPDLLATLGMMFVIGGVQQVYSDGQNIYSHMTLATGEMLPGEISPAFTDLINGDLLGIPLPLLITIVVGGLFYYLMRWTRWGRLFYAVGDNMEAARVAGVPVKRYRIMAYVISGAVAGFGGVLLTALLNAGETQAGASYLLQAVTAVFLGAAFFGRNRVGVFGTLVGAFILAVLVNGLTMINMPYTAQDIFKGCLLVIAVGTGVVIKRHRERSLAARRD</sequence>
<organism evidence="7 8">
    <name type="scientific">Hypericibacter adhaerens</name>
    <dbReference type="NCBI Taxonomy" id="2602016"/>
    <lineage>
        <taxon>Bacteria</taxon>
        <taxon>Pseudomonadati</taxon>
        <taxon>Pseudomonadota</taxon>
        <taxon>Alphaproteobacteria</taxon>
        <taxon>Rhodospirillales</taxon>
        <taxon>Dongiaceae</taxon>
        <taxon>Hypericibacter</taxon>
    </lineage>
</organism>
<dbReference type="KEGG" id="hadh:FRZ61_43940"/>
<evidence type="ECO:0000256" key="6">
    <source>
        <dbReference type="SAM" id="Phobius"/>
    </source>
</evidence>
<dbReference type="Proteomes" id="UP000325797">
    <property type="component" value="Chromosome"/>
</dbReference>
<feature type="transmembrane region" description="Helical" evidence="6">
    <location>
        <begin position="273"/>
        <end position="291"/>
    </location>
</feature>
<evidence type="ECO:0000256" key="2">
    <source>
        <dbReference type="ARBA" id="ARBA00022475"/>
    </source>
</evidence>
<feature type="transmembrane region" description="Helical" evidence="6">
    <location>
        <begin position="192"/>
        <end position="212"/>
    </location>
</feature>
<evidence type="ECO:0000256" key="3">
    <source>
        <dbReference type="ARBA" id="ARBA00022692"/>
    </source>
</evidence>
<name>A0A5J6N6S0_9PROT</name>
<feature type="transmembrane region" description="Helical" evidence="6">
    <location>
        <begin position="327"/>
        <end position="345"/>
    </location>
</feature>
<accession>A0A5J6N6S0</accession>
<keyword evidence="3 6" id="KW-0812">Transmembrane</keyword>
<keyword evidence="4 6" id="KW-1133">Transmembrane helix</keyword>
<evidence type="ECO:0000256" key="1">
    <source>
        <dbReference type="ARBA" id="ARBA00004651"/>
    </source>
</evidence>
<feature type="transmembrane region" description="Helical" evidence="6">
    <location>
        <begin position="298"/>
        <end position="321"/>
    </location>
</feature>
<gene>
    <name evidence="7" type="ORF">FRZ61_43940</name>
</gene>
<dbReference type="GO" id="GO:0022857">
    <property type="term" value="F:transmembrane transporter activity"/>
    <property type="evidence" value="ECO:0007669"/>
    <property type="project" value="InterPro"/>
</dbReference>
<evidence type="ECO:0000256" key="5">
    <source>
        <dbReference type="ARBA" id="ARBA00023136"/>
    </source>
</evidence>
<dbReference type="AlphaFoldDB" id="A0A5J6N6S0"/>
<feature type="transmembrane region" description="Helical" evidence="6">
    <location>
        <begin position="87"/>
        <end position="107"/>
    </location>
</feature>
<keyword evidence="5 6" id="KW-0472">Membrane</keyword>
<evidence type="ECO:0000313" key="8">
    <source>
        <dbReference type="Proteomes" id="UP000325797"/>
    </source>
</evidence>
<proteinExistence type="predicted"/>
<dbReference type="CDD" id="cd06579">
    <property type="entry name" value="TM_PBP1_transp_AraH_like"/>
    <property type="match status" value="1"/>
</dbReference>
<comment type="subcellular location">
    <subcellularLocation>
        <location evidence="1">Cell membrane</location>
        <topology evidence="1">Multi-pass membrane protein</topology>
    </subcellularLocation>
</comment>
<reference evidence="7 8" key="1">
    <citation type="submission" date="2019-08" db="EMBL/GenBank/DDBJ databases">
        <title>Hyperibacter terrae gen. nov., sp. nov. and Hyperibacter viscosus sp. nov., two new members in the family Rhodospirillaceae isolated from the rhizosphere of Hypericum perforatum.</title>
        <authorList>
            <person name="Noviana Z."/>
        </authorList>
    </citation>
    <scope>NUCLEOTIDE SEQUENCE [LARGE SCALE GENOMIC DNA]</scope>
    <source>
        <strain evidence="7 8">R5959</strain>
    </source>
</reference>
<keyword evidence="2" id="KW-1003">Cell membrane</keyword>
<feature type="transmembrane region" description="Helical" evidence="6">
    <location>
        <begin position="59"/>
        <end position="80"/>
    </location>
</feature>
<feature type="transmembrane region" description="Helical" evidence="6">
    <location>
        <begin position="29"/>
        <end position="53"/>
    </location>
</feature>
<feature type="transmembrane region" description="Helical" evidence="6">
    <location>
        <begin position="244"/>
        <end position="267"/>
    </location>
</feature>
<dbReference type="RefSeq" id="WP_191909155.1">
    <property type="nucleotide sequence ID" value="NZ_CP042582.1"/>
</dbReference>
<protein>
    <submittedName>
        <fullName evidence="7">ABC transporter</fullName>
    </submittedName>
</protein>
<dbReference type="InterPro" id="IPR001851">
    <property type="entry name" value="ABC_transp_permease"/>
</dbReference>
<dbReference type="GO" id="GO:0005886">
    <property type="term" value="C:plasma membrane"/>
    <property type="evidence" value="ECO:0007669"/>
    <property type="project" value="UniProtKB-SubCell"/>
</dbReference>
<dbReference type="PANTHER" id="PTHR32196:SF72">
    <property type="entry name" value="RIBOSE IMPORT PERMEASE PROTEIN RBSC"/>
    <property type="match status" value="1"/>
</dbReference>
<keyword evidence="8" id="KW-1185">Reference proteome</keyword>
<dbReference type="PANTHER" id="PTHR32196">
    <property type="entry name" value="ABC TRANSPORTER PERMEASE PROTEIN YPHD-RELATED-RELATED"/>
    <property type="match status" value="1"/>
</dbReference>
<dbReference type="EMBL" id="CP042582">
    <property type="protein sequence ID" value="QEX24453.1"/>
    <property type="molecule type" value="Genomic_DNA"/>
</dbReference>
<feature type="transmembrane region" description="Helical" evidence="6">
    <location>
        <begin position="113"/>
        <end position="134"/>
    </location>
</feature>
<evidence type="ECO:0000313" key="7">
    <source>
        <dbReference type="EMBL" id="QEX24453.1"/>
    </source>
</evidence>
<evidence type="ECO:0000256" key="4">
    <source>
        <dbReference type="ARBA" id="ARBA00022989"/>
    </source>
</evidence>